<dbReference type="SUPFAM" id="SSF51735">
    <property type="entry name" value="NAD(P)-binding Rossmann-fold domains"/>
    <property type="match status" value="1"/>
</dbReference>
<dbReference type="EMBL" id="QOKW01000039">
    <property type="protein sequence ID" value="KAA0676217.1"/>
    <property type="molecule type" value="Genomic_DNA"/>
</dbReference>
<reference evidence="13 14" key="1">
    <citation type="submission" date="2018-07" db="EMBL/GenBank/DDBJ databases">
        <title>Genome sequence of Azospirillum sp. ATCC 49961.</title>
        <authorList>
            <person name="Sant'Anna F.H."/>
            <person name="Baldani J.I."/>
            <person name="Zilli J.E."/>
            <person name="Reis V.M."/>
            <person name="Hartmann A."/>
            <person name="Cruz L."/>
            <person name="de Souza E.M."/>
            <person name="de Oliveira Pedrosa F."/>
            <person name="Passaglia L.M.P."/>
        </authorList>
    </citation>
    <scope>NUCLEOTIDE SEQUENCE [LARGE SCALE GENOMIC DNA]</scope>
    <source>
        <strain evidence="13 14">ATCC 49961</strain>
    </source>
</reference>
<sequence length="446" mass="47361">MRVSVVGLGKLGSPLAAVLAYEGNTVIGVDVNEEFVAAINEGRAPVKEPGLQELIDRNRSRLRATTSFDEAVAGSDVSFVILPTPSLPNGLFTNEYVLAAMESIGSALRAKDGYHLVVITSTVVPGSTGGCIRQALERASQRRLGDTLGLCYSPEFIALGSVVRDLLNPDFALIGESDAKAGDVLEGIYRGMTANTPVVRRMNFVNAELTKISVNTFVTTKITYANMVAELCDHLPGADVDVVTQAIGSDSRIGQKYLRGALGYGGPCFPRDNRAFAALARSAGMSADIAEATDRINDRQVDRVIALTTRHVRPRGKVAVLGLSYKPDTMVVEESQGVKIAQALHRLGYDVVAYDPMADVRSVLATEAAPAASMAECVDGADAIVISTPWPEFRGLRPALCADGQRVVVVDCWRQLDPAACAGTTDVIHLGFGLPPESIQMAAADD</sequence>
<dbReference type="PANTHER" id="PTHR43750">
    <property type="entry name" value="UDP-GLUCOSE 6-DEHYDROGENASE TUAD"/>
    <property type="match status" value="1"/>
</dbReference>
<evidence type="ECO:0000256" key="2">
    <source>
        <dbReference type="ARBA" id="ARBA00006601"/>
    </source>
</evidence>
<feature type="active site" description="Nucleophile" evidence="9">
    <location>
        <position position="268"/>
    </location>
</feature>
<dbReference type="PANTHER" id="PTHR43750:SF3">
    <property type="entry name" value="UDP-GLUCOSE 6-DEHYDROGENASE TUAD"/>
    <property type="match status" value="1"/>
</dbReference>
<accession>A0A9W7KNJ1</accession>
<dbReference type="Pfam" id="PF03721">
    <property type="entry name" value="UDPG_MGDP_dh_N"/>
    <property type="match status" value="1"/>
</dbReference>
<feature type="binding site" evidence="10">
    <location>
        <position position="326"/>
    </location>
    <ligand>
        <name>substrate</name>
    </ligand>
</feature>
<dbReference type="Proteomes" id="UP000480854">
    <property type="component" value="Unassembled WGS sequence"/>
</dbReference>
<evidence type="ECO:0000313" key="13">
    <source>
        <dbReference type="EMBL" id="KAA0676217.1"/>
    </source>
</evidence>
<evidence type="ECO:0000256" key="1">
    <source>
        <dbReference type="ARBA" id="ARBA00004701"/>
    </source>
</evidence>
<dbReference type="InterPro" id="IPR028357">
    <property type="entry name" value="UDPglc_DH_bac"/>
</dbReference>
<feature type="binding site" evidence="11">
    <location>
        <position position="30"/>
    </location>
    <ligand>
        <name>NAD(+)</name>
        <dbReference type="ChEBI" id="CHEBI:57540"/>
    </ligand>
</feature>
<dbReference type="InterPro" id="IPR014027">
    <property type="entry name" value="UDP-Glc/GDP-Man_DH_C"/>
</dbReference>
<dbReference type="InterPro" id="IPR014026">
    <property type="entry name" value="UDP-Glc/GDP-Man_DH_dimer"/>
</dbReference>
<evidence type="ECO:0000256" key="8">
    <source>
        <dbReference type="PIRNR" id="PIRNR000124"/>
    </source>
</evidence>
<dbReference type="SUPFAM" id="SSF52413">
    <property type="entry name" value="UDP-glucose/GDP-mannose dehydrogenase C-terminal domain"/>
    <property type="match status" value="1"/>
</dbReference>
<feature type="domain" description="UDP-glucose/GDP-mannose dehydrogenase C-terminal" evidence="12">
    <location>
        <begin position="319"/>
        <end position="418"/>
    </location>
</feature>
<dbReference type="GO" id="GO:0051287">
    <property type="term" value="F:NAD binding"/>
    <property type="evidence" value="ECO:0007669"/>
    <property type="project" value="InterPro"/>
</dbReference>
<dbReference type="AlphaFoldDB" id="A0A9W7KNJ1"/>
<evidence type="ECO:0000256" key="5">
    <source>
        <dbReference type="ARBA" id="ARBA00023002"/>
    </source>
</evidence>
<gene>
    <name evidence="13" type="ORF">DS843_28095</name>
</gene>
<dbReference type="NCBIfam" id="TIGR03026">
    <property type="entry name" value="NDP-sugDHase"/>
    <property type="match status" value="1"/>
</dbReference>
<proteinExistence type="inferred from homology"/>
<name>A0A9W7KNJ1_9PROT</name>
<keyword evidence="5 8" id="KW-0560">Oxidoreductase</keyword>
<evidence type="ECO:0000259" key="12">
    <source>
        <dbReference type="SMART" id="SM00984"/>
    </source>
</evidence>
<dbReference type="InterPro" id="IPR036220">
    <property type="entry name" value="UDP-Glc/GDP-Man_DH_C_sf"/>
</dbReference>
<dbReference type="InterPro" id="IPR001732">
    <property type="entry name" value="UDP-Glc/GDP-Man_DH_N"/>
</dbReference>
<dbReference type="SUPFAM" id="SSF48179">
    <property type="entry name" value="6-phosphogluconate dehydrogenase C-terminal domain-like"/>
    <property type="match status" value="1"/>
</dbReference>
<evidence type="ECO:0000256" key="4">
    <source>
        <dbReference type="ARBA" id="ARBA00015132"/>
    </source>
</evidence>
<dbReference type="PIRSF" id="PIRSF000124">
    <property type="entry name" value="UDPglc_GDPman_dh"/>
    <property type="match status" value="1"/>
</dbReference>
<dbReference type="OrthoDB" id="9803238at2"/>
<comment type="catalytic activity">
    <reaction evidence="7 8">
        <text>UDP-alpha-D-glucose + 2 NAD(+) + H2O = UDP-alpha-D-glucuronate + 2 NADH + 3 H(+)</text>
        <dbReference type="Rhea" id="RHEA:23596"/>
        <dbReference type="ChEBI" id="CHEBI:15377"/>
        <dbReference type="ChEBI" id="CHEBI:15378"/>
        <dbReference type="ChEBI" id="CHEBI:57540"/>
        <dbReference type="ChEBI" id="CHEBI:57945"/>
        <dbReference type="ChEBI" id="CHEBI:58052"/>
        <dbReference type="ChEBI" id="CHEBI:58885"/>
        <dbReference type="EC" id="1.1.1.22"/>
    </reaction>
</comment>
<keyword evidence="14" id="KW-1185">Reference proteome</keyword>
<evidence type="ECO:0000256" key="11">
    <source>
        <dbReference type="PIRSR" id="PIRSR500134-3"/>
    </source>
</evidence>
<dbReference type="InterPro" id="IPR008927">
    <property type="entry name" value="6-PGluconate_DH-like_C_sf"/>
</dbReference>
<evidence type="ECO:0000256" key="3">
    <source>
        <dbReference type="ARBA" id="ARBA00012954"/>
    </source>
</evidence>
<dbReference type="GO" id="GO:0000271">
    <property type="term" value="P:polysaccharide biosynthetic process"/>
    <property type="evidence" value="ECO:0007669"/>
    <property type="project" value="InterPro"/>
</dbReference>
<dbReference type="Gene3D" id="3.40.50.720">
    <property type="entry name" value="NAD(P)-binding Rossmann-like Domain"/>
    <property type="match status" value="2"/>
</dbReference>
<dbReference type="InterPro" id="IPR036291">
    <property type="entry name" value="NAD(P)-bd_dom_sf"/>
</dbReference>
<evidence type="ECO:0000256" key="6">
    <source>
        <dbReference type="ARBA" id="ARBA00023027"/>
    </source>
</evidence>
<keyword evidence="6 8" id="KW-0520">NAD</keyword>
<dbReference type="PIRSF" id="PIRSF500134">
    <property type="entry name" value="UDPglc_DH_bac"/>
    <property type="match status" value="1"/>
</dbReference>
<evidence type="ECO:0000256" key="7">
    <source>
        <dbReference type="ARBA" id="ARBA00047473"/>
    </source>
</evidence>
<feature type="binding site" evidence="11">
    <location>
        <position position="84"/>
    </location>
    <ligand>
        <name>NAD(+)</name>
        <dbReference type="ChEBI" id="CHEBI:57540"/>
    </ligand>
</feature>
<dbReference type="RefSeq" id="WP_149472143.1">
    <property type="nucleotide sequence ID" value="NZ_QOKW01000039.1"/>
</dbReference>
<dbReference type="InterPro" id="IPR017476">
    <property type="entry name" value="UDP-Glc/GDP-Man"/>
</dbReference>
<dbReference type="Pfam" id="PF03720">
    <property type="entry name" value="UDPG_MGDP_dh_C"/>
    <property type="match status" value="1"/>
</dbReference>
<organism evidence="13 14">
    <name type="scientific">Roseomonas genomospecies 6</name>
    <dbReference type="NCBI Taxonomy" id="214106"/>
    <lineage>
        <taxon>Bacteria</taxon>
        <taxon>Pseudomonadati</taxon>
        <taxon>Pseudomonadota</taxon>
        <taxon>Alphaproteobacteria</taxon>
        <taxon>Acetobacterales</taxon>
        <taxon>Roseomonadaceae</taxon>
        <taxon>Roseomonas</taxon>
    </lineage>
</organism>
<evidence type="ECO:0000313" key="14">
    <source>
        <dbReference type="Proteomes" id="UP000480854"/>
    </source>
</evidence>
<dbReference type="EC" id="1.1.1.22" evidence="3 8"/>
<comment type="pathway">
    <text evidence="1">Nucleotide-sugar biosynthesis; UDP-alpha-D-glucuronate biosynthesis; UDP-alpha-D-glucuronate from UDP-alpha-D-glucose: step 1/1.</text>
</comment>
<dbReference type="Pfam" id="PF00984">
    <property type="entry name" value="UDPG_MGDP_dh"/>
    <property type="match status" value="1"/>
</dbReference>
<protein>
    <recommendedName>
        <fullName evidence="4 8">UDP-glucose 6-dehydrogenase</fullName>
        <ecNumber evidence="3 8">1.1.1.22</ecNumber>
    </recommendedName>
</protein>
<dbReference type="SMART" id="SM00984">
    <property type="entry name" value="UDPG_MGDP_dh_C"/>
    <property type="match status" value="1"/>
</dbReference>
<evidence type="ECO:0000256" key="9">
    <source>
        <dbReference type="PIRSR" id="PIRSR500134-1"/>
    </source>
</evidence>
<dbReference type="Gene3D" id="1.20.5.100">
    <property type="entry name" value="Cytochrome c1, transmembrane anchor, C-terminal"/>
    <property type="match status" value="1"/>
</dbReference>
<feature type="binding site" evidence="11">
    <location>
        <position position="122"/>
    </location>
    <ligand>
        <name>NAD(+)</name>
        <dbReference type="ChEBI" id="CHEBI:57540"/>
    </ligand>
</feature>
<feature type="binding site" evidence="10">
    <location>
        <position position="265"/>
    </location>
    <ligand>
        <name>substrate</name>
    </ligand>
</feature>
<comment type="caution">
    <text evidence="13">The sequence shown here is derived from an EMBL/GenBank/DDBJ whole genome shotgun (WGS) entry which is preliminary data.</text>
</comment>
<dbReference type="GO" id="GO:0003979">
    <property type="term" value="F:UDP-glucose 6-dehydrogenase activity"/>
    <property type="evidence" value="ECO:0007669"/>
    <property type="project" value="UniProtKB-EC"/>
</dbReference>
<comment type="similarity">
    <text evidence="2 8">Belongs to the UDP-glucose/GDP-mannose dehydrogenase family.</text>
</comment>
<feature type="binding site" evidence="10">
    <location>
        <position position="211"/>
    </location>
    <ligand>
        <name>substrate</name>
    </ligand>
</feature>
<evidence type="ECO:0000256" key="10">
    <source>
        <dbReference type="PIRSR" id="PIRSR500134-2"/>
    </source>
</evidence>